<name>A0A1F8EA75_9BACT</name>
<evidence type="ECO:0000313" key="1">
    <source>
        <dbReference type="EMBL" id="OGM97794.1"/>
    </source>
</evidence>
<dbReference type="AlphaFoldDB" id="A0A1F8EA75"/>
<evidence type="ECO:0000313" key="2">
    <source>
        <dbReference type="Proteomes" id="UP000178520"/>
    </source>
</evidence>
<protein>
    <submittedName>
        <fullName evidence="1">Uncharacterized protein</fullName>
    </submittedName>
</protein>
<gene>
    <name evidence="1" type="ORF">A2735_01395</name>
</gene>
<proteinExistence type="predicted"/>
<organism evidence="1 2">
    <name type="scientific">Candidatus Yanofskybacteria bacterium RIFCSPHIGHO2_01_FULL_41_21</name>
    <dbReference type="NCBI Taxonomy" id="1802660"/>
    <lineage>
        <taxon>Bacteria</taxon>
        <taxon>Candidatus Yanofskyibacteriota</taxon>
    </lineage>
</organism>
<reference evidence="1 2" key="1">
    <citation type="journal article" date="2016" name="Nat. Commun.">
        <title>Thousands of microbial genomes shed light on interconnected biogeochemical processes in an aquifer system.</title>
        <authorList>
            <person name="Anantharaman K."/>
            <person name="Brown C.T."/>
            <person name="Hug L.A."/>
            <person name="Sharon I."/>
            <person name="Castelle C.J."/>
            <person name="Probst A.J."/>
            <person name="Thomas B.C."/>
            <person name="Singh A."/>
            <person name="Wilkins M.J."/>
            <person name="Karaoz U."/>
            <person name="Brodie E.L."/>
            <person name="Williams K.H."/>
            <person name="Hubbard S.S."/>
            <person name="Banfield J.F."/>
        </authorList>
    </citation>
    <scope>NUCLEOTIDE SEQUENCE [LARGE SCALE GENOMIC DNA]</scope>
</reference>
<accession>A0A1F8EA75</accession>
<dbReference type="Proteomes" id="UP000178520">
    <property type="component" value="Unassembled WGS sequence"/>
</dbReference>
<comment type="caution">
    <text evidence="1">The sequence shown here is derived from an EMBL/GenBank/DDBJ whole genome shotgun (WGS) entry which is preliminary data.</text>
</comment>
<sequence length="308" mass="35500">MECPIKVSVCSGCGAGGKILKVRYPDRYLCSKCRKIDQDQKRKQTPIQDPQEARRNYELYRSHSRFADILPDYDTLRDKFKSDLSLKEIGRQYGISKQRIDQIYKRFFSLHIPHQPDGNARRKIHYRRKRESKNLAKLARLEMVFSGDPGMSALKEKAESLGLKVQAISVKGLGGRIILIGGKHCVVYLTRYSHHPRTSAKNIYWGFSLNPVALKLSEFVILVVVESDRYRFFIVPTHKFPSKFFGIKSVALYVPQKRIDHDCRTGRKSAIDIHQYENQWGFLVGQNFQYKKTASTFRVPSVPPSGLT</sequence>
<dbReference type="EMBL" id="MGJA01000008">
    <property type="protein sequence ID" value="OGM97794.1"/>
    <property type="molecule type" value="Genomic_DNA"/>
</dbReference>